<evidence type="ECO:0000313" key="2">
    <source>
        <dbReference type="EMBL" id="KAK0161886.1"/>
    </source>
</evidence>
<protein>
    <submittedName>
        <fullName evidence="2">Uncharacterized protein</fullName>
    </submittedName>
</protein>
<name>A0AA39F2T8_MICHY</name>
<proteinExistence type="predicted"/>
<evidence type="ECO:0000313" key="3">
    <source>
        <dbReference type="Proteomes" id="UP001168972"/>
    </source>
</evidence>
<comment type="caution">
    <text evidence="2">The sequence shown here is derived from an EMBL/GenBank/DDBJ whole genome shotgun (WGS) entry which is preliminary data.</text>
</comment>
<feature type="transmembrane region" description="Helical" evidence="1">
    <location>
        <begin position="99"/>
        <end position="118"/>
    </location>
</feature>
<accession>A0AA39F2T8</accession>
<keyword evidence="1" id="KW-0812">Transmembrane</keyword>
<reference evidence="2" key="1">
    <citation type="journal article" date="2023" name="bioRxiv">
        <title>Scaffold-level genome assemblies of two parasitoid biocontrol wasps reveal the parthenogenesis mechanism and an associated novel virus.</title>
        <authorList>
            <person name="Inwood S."/>
            <person name="Skelly J."/>
            <person name="Guhlin J."/>
            <person name="Harrop T."/>
            <person name="Goldson S."/>
            <person name="Dearden P."/>
        </authorList>
    </citation>
    <scope>NUCLEOTIDE SEQUENCE</scope>
    <source>
        <strain evidence="2">Lincoln</strain>
        <tissue evidence="2">Whole body</tissue>
    </source>
</reference>
<keyword evidence="3" id="KW-1185">Reference proteome</keyword>
<dbReference type="AlphaFoldDB" id="A0AA39F2T8"/>
<dbReference type="Proteomes" id="UP001168972">
    <property type="component" value="Unassembled WGS sequence"/>
</dbReference>
<evidence type="ECO:0000256" key="1">
    <source>
        <dbReference type="SAM" id="Phobius"/>
    </source>
</evidence>
<sequence>MDRINITCMCAYTYIYTFLLSLINDKKCMHISKIRNAKQLFSLVSWSPKVPLSVLLEYTPLHSVVLRVSSVSKNFTLQICFFFLIIVILYSQINNLLLYFYVKVIVIVLYLLSIIIQLSKILKLKNINTLFVFSTHGHPSYVLSDIILSDLSSQLLEPRGCPSGWLPRPPPQQIVYVCASIIAHLH</sequence>
<dbReference type="EMBL" id="JAQQBR010001834">
    <property type="protein sequence ID" value="KAK0161886.1"/>
    <property type="molecule type" value="Genomic_DNA"/>
</dbReference>
<reference evidence="2" key="2">
    <citation type="submission" date="2023-03" db="EMBL/GenBank/DDBJ databases">
        <authorList>
            <person name="Inwood S.N."/>
            <person name="Skelly J.G."/>
            <person name="Guhlin J."/>
            <person name="Harrop T.W.R."/>
            <person name="Goldson S.G."/>
            <person name="Dearden P.K."/>
        </authorList>
    </citation>
    <scope>NUCLEOTIDE SEQUENCE</scope>
    <source>
        <strain evidence="2">Lincoln</strain>
        <tissue evidence="2">Whole body</tissue>
    </source>
</reference>
<gene>
    <name evidence="2" type="ORF">PV327_008289</name>
</gene>
<keyword evidence="1" id="KW-1133">Transmembrane helix</keyword>
<feature type="transmembrane region" description="Helical" evidence="1">
    <location>
        <begin position="6"/>
        <end position="23"/>
    </location>
</feature>
<keyword evidence="1" id="KW-0472">Membrane</keyword>
<organism evidence="2 3">
    <name type="scientific">Microctonus hyperodae</name>
    <name type="common">Parasitoid wasp</name>
    <dbReference type="NCBI Taxonomy" id="165561"/>
    <lineage>
        <taxon>Eukaryota</taxon>
        <taxon>Metazoa</taxon>
        <taxon>Ecdysozoa</taxon>
        <taxon>Arthropoda</taxon>
        <taxon>Hexapoda</taxon>
        <taxon>Insecta</taxon>
        <taxon>Pterygota</taxon>
        <taxon>Neoptera</taxon>
        <taxon>Endopterygota</taxon>
        <taxon>Hymenoptera</taxon>
        <taxon>Apocrita</taxon>
        <taxon>Ichneumonoidea</taxon>
        <taxon>Braconidae</taxon>
        <taxon>Euphorinae</taxon>
        <taxon>Microctonus</taxon>
    </lineage>
</organism>
<feature type="transmembrane region" description="Helical" evidence="1">
    <location>
        <begin position="75"/>
        <end position="93"/>
    </location>
</feature>